<dbReference type="Proteomes" id="UP000198406">
    <property type="component" value="Unassembled WGS sequence"/>
</dbReference>
<gene>
    <name evidence="11" type="ORF">FisN_6Hh353</name>
</gene>
<evidence type="ECO:0000313" key="12">
    <source>
        <dbReference type="Proteomes" id="UP000198406"/>
    </source>
</evidence>
<dbReference type="InParanoid" id="A0A1Z5K7E6"/>
<dbReference type="AlphaFoldDB" id="A0A1Z5K7E6"/>
<evidence type="ECO:0000256" key="7">
    <source>
        <dbReference type="ARBA" id="ARBA00023136"/>
    </source>
</evidence>
<dbReference type="InterPro" id="IPR007255">
    <property type="entry name" value="COG8"/>
</dbReference>
<evidence type="ECO:0000256" key="8">
    <source>
        <dbReference type="ARBA" id="ARBA00031347"/>
    </source>
</evidence>
<keyword evidence="5" id="KW-0653">Protein transport</keyword>
<dbReference type="OrthoDB" id="1661054at2759"/>
<evidence type="ECO:0000256" key="5">
    <source>
        <dbReference type="ARBA" id="ARBA00022927"/>
    </source>
</evidence>
<comment type="similarity">
    <text evidence="2">Belongs to the COG8 family.</text>
</comment>
<proteinExistence type="inferred from homology"/>
<feature type="compositionally biased region" description="Polar residues" evidence="10">
    <location>
        <begin position="551"/>
        <end position="570"/>
    </location>
</feature>
<keyword evidence="12" id="KW-1185">Reference proteome</keyword>
<dbReference type="PANTHER" id="PTHR21311:SF0">
    <property type="entry name" value="CONSERVED OLIGOMERIC GOLGI COMPLEX SUBUNIT 8"/>
    <property type="match status" value="1"/>
</dbReference>
<evidence type="ECO:0000256" key="4">
    <source>
        <dbReference type="ARBA" id="ARBA00022448"/>
    </source>
</evidence>
<dbReference type="GO" id="GO:0015031">
    <property type="term" value="P:protein transport"/>
    <property type="evidence" value="ECO:0007669"/>
    <property type="project" value="UniProtKB-KW"/>
</dbReference>
<evidence type="ECO:0000256" key="1">
    <source>
        <dbReference type="ARBA" id="ARBA00004395"/>
    </source>
</evidence>
<protein>
    <recommendedName>
        <fullName evidence="3">Conserved oligomeric Golgi complex subunit 8</fullName>
    </recommendedName>
    <alternativeName>
        <fullName evidence="8">Component of oligomeric Golgi complex 8</fullName>
    </alternativeName>
</protein>
<dbReference type="GO" id="GO:0017119">
    <property type="term" value="C:Golgi transport complex"/>
    <property type="evidence" value="ECO:0007669"/>
    <property type="project" value="InterPro"/>
</dbReference>
<evidence type="ECO:0000256" key="9">
    <source>
        <dbReference type="SAM" id="Coils"/>
    </source>
</evidence>
<dbReference type="PANTHER" id="PTHR21311">
    <property type="entry name" value="CONSERVED OLIGOMERIC GOLGI COMPLEX COMPONENT 8"/>
    <property type="match status" value="1"/>
</dbReference>
<dbReference type="GO" id="GO:0000139">
    <property type="term" value="C:Golgi membrane"/>
    <property type="evidence" value="ECO:0007669"/>
    <property type="project" value="UniProtKB-SubCell"/>
</dbReference>
<keyword evidence="6" id="KW-0333">Golgi apparatus</keyword>
<sequence length="570" mass="64127">MTDILSSAGSELDEREAATAALEASEEQLQSLCASYAGTFVAVERRGRALQEALQELLNATQQVIDTKIESVQGHLDPSDEGSTSLAVLSERHRVRRRTLLQHSSLLELLELPSLMDACVRSNLYDEALQVASFANTLERRHHPDHNPVLQQVISQIRSRQDDLRRHLLQRMKVSVTMPQCLEIVTALRRLNSIDLERRSDINMERVHASMEMRLQVDFLEARDVWLETKSTEVMSRGTSLSLNEQLLDAIERYRTRVFEVATQYNAIFRAQTQSPSDSVPLLSMWMARRVRSFMDLLRLELSRMEDAASLRDALEASVFFANSMGRLGADFTARLPEVFEPKMLSLVDSIWTQGFEQLRETLRICRDAGVASPLVSQSLDAMEADPALDFAPGGPLVPPRALLAFPPLARLVNAILTGLNELRRCLLPGIFSQLRSTLESLLAEIKRELMDNERAVLKPGFRGEAAQLRETAAKFKSIYTQTIDPYLRGSLEAALGNNEGARHFYEIYLDSIRVSDPMQPSMENEKVDQKFETEETTSAAENQDAHADQEPSSPVETETQELEQPQSST</sequence>
<dbReference type="Pfam" id="PF04124">
    <property type="entry name" value="Dor1"/>
    <property type="match status" value="1"/>
</dbReference>
<name>A0A1Z5K7E6_FISSO</name>
<feature type="coiled-coil region" evidence="9">
    <location>
        <begin position="15"/>
        <end position="70"/>
    </location>
</feature>
<keyword evidence="7" id="KW-0472">Membrane</keyword>
<feature type="compositionally biased region" description="Basic and acidic residues" evidence="10">
    <location>
        <begin position="524"/>
        <end position="534"/>
    </location>
</feature>
<dbReference type="EMBL" id="BDSP01000177">
    <property type="protein sequence ID" value="GAX22105.1"/>
    <property type="molecule type" value="Genomic_DNA"/>
</dbReference>
<comment type="subcellular location">
    <subcellularLocation>
        <location evidence="1">Golgi apparatus membrane</location>
        <topology evidence="1">Peripheral membrane protein</topology>
    </subcellularLocation>
</comment>
<evidence type="ECO:0000256" key="10">
    <source>
        <dbReference type="SAM" id="MobiDB-lite"/>
    </source>
</evidence>
<evidence type="ECO:0000256" key="2">
    <source>
        <dbReference type="ARBA" id="ARBA00006419"/>
    </source>
</evidence>
<feature type="region of interest" description="Disordered" evidence="10">
    <location>
        <begin position="517"/>
        <end position="570"/>
    </location>
</feature>
<comment type="caution">
    <text evidence="11">The sequence shown here is derived from an EMBL/GenBank/DDBJ whole genome shotgun (WGS) entry which is preliminary data.</text>
</comment>
<evidence type="ECO:0000313" key="11">
    <source>
        <dbReference type="EMBL" id="GAX22105.1"/>
    </source>
</evidence>
<evidence type="ECO:0000256" key="3">
    <source>
        <dbReference type="ARBA" id="ARBA00020983"/>
    </source>
</evidence>
<organism evidence="11 12">
    <name type="scientific">Fistulifera solaris</name>
    <name type="common">Oleaginous diatom</name>
    <dbReference type="NCBI Taxonomy" id="1519565"/>
    <lineage>
        <taxon>Eukaryota</taxon>
        <taxon>Sar</taxon>
        <taxon>Stramenopiles</taxon>
        <taxon>Ochrophyta</taxon>
        <taxon>Bacillariophyta</taxon>
        <taxon>Bacillariophyceae</taxon>
        <taxon>Bacillariophycidae</taxon>
        <taxon>Naviculales</taxon>
        <taxon>Naviculaceae</taxon>
        <taxon>Fistulifera</taxon>
    </lineage>
</organism>
<reference evidence="11 12" key="1">
    <citation type="journal article" date="2015" name="Plant Cell">
        <title>Oil accumulation by the oleaginous diatom Fistulifera solaris as revealed by the genome and transcriptome.</title>
        <authorList>
            <person name="Tanaka T."/>
            <person name="Maeda Y."/>
            <person name="Veluchamy A."/>
            <person name="Tanaka M."/>
            <person name="Abida H."/>
            <person name="Marechal E."/>
            <person name="Bowler C."/>
            <person name="Muto M."/>
            <person name="Sunaga Y."/>
            <person name="Tanaka M."/>
            <person name="Yoshino T."/>
            <person name="Taniguchi T."/>
            <person name="Fukuda Y."/>
            <person name="Nemoto M."/>
            <person name="Matsumoto M."/>
            <person name="Wong P.S."/>
            <person name="Aburatani S."/>
            <person name="Fujibuchi W."/>
        </authorList>
    </citation>
    <scope>NUCLEOTIDE SEQUENCE [LARGE SCALE GENOMIC DNA]</scope>
    <source>
        <strain evidence="11 12">JPCC DA0580</strain>
    </source>
</reference>
<keyword evidence="9" id="KW-0175">Coiled coil</keyword>
<dbReference type="InterPro" id="IPR016159">
    <property type="entry name" value="Cullin_repeat-like_dom_sf"/>
</dbReference>
<keyword evidence="4" id="KW-0813">Transport</keyword>
<accession>A0A1Z5K7E6</accession>
<dbReference type="SUPFAM" id="SSF74788">
    <property type="entry name" value="Cullin repeat-like"/>
    <property type="match status" value="1"/>
</dbReference>
<evidence type="ECO:0000256" key="6">
    <source>
        <dbReference type="ARBA" id="ARBA00023034"/>
    </source>
</evidence>
<dbReference type="GO" id="GO:0006891">
    <property type="term" value="P:intra-Golgi vesicle-mediated transport"/>
    <property type="evidence" value="ECO:0007669"/>
    <property type="project" value="TreeGrafter"/>
</dbReference>